<protein>
    <submittedName>
        <fullName evidence="2">Uncharacterized protein</fullName>
    </submittedName>
</protein>
<comment type="caution">
    <text evidence="2">The sequence shown here is derived from an EMBL/GenBank/DDBJ whole genome shotgun (WGS) entry which is preliminary data.</text>
</comment>
<feature type="region of interest" description="Disordered" evidence="1">
    <location>
        <begin position="1"/>
        <end position="20"/>
    </location>
</feature>
<accession>A0A646KST0</accession>
<reference evidence="2 3" key="1">
    <citation type="submission" date="2019-05" db="EMBL/GenBank/DDBJ databases">
        <title>Comparative genomics and metabolomics analyses of clavulanic acid producing Streptomyces species provides insight into specialized metabolism and evolution of beta-lactam biosynthetic gene clusters.</title>
        <authorList>
            <person name="Moore M.A."/>
            <person name="Cruz-Morales P."/>
            <person name="Barona Gomez F."/>
            <person name="Kapil T."/>
        </authorList>
    </citation>
    <scope>NUCLEOTIDE SEQUENCE [LARGE SCALE GENOMIC DNA]</scope>
    <source>
        <strain evidence="2 3">NRRL 5741</strain>
    </source>
</reference>
<organism evidence="2 3">
    <name type="scientific">Streptomyces jumonjinensis</name>
    <dbReference type="NCBI Taxonomy" id="1945"/>
    <lineage>
        <taxon>Bacteria</taxon>
        <taxon>Bacillati</taxon>
        <taxon>Actinomycetota</taxon>
        <taxon>Actinomycetes</taxon>
        <taxon>Kitasatosporales</taxon>
        <taxon>Streptomycetaceae</taxon>
        <taxon>Streptomyces</taxon>
    </lineage>
</organism>
<gene>
    <name evidence="2" type="ORF">FF041_34670</name>
</gene>
<dbReference type="RefSeq" id="WP_153526333.1">
    <property type="nucleotide sequence ID" value="NZ_JBEPDZ010000002.1"/>
</dbReference>
<evidence type="ECO:0000313" key="3">
    <source>
        <dbReference type="Proteomes" id="UP000419138"/>
    </source>
</evidence>
<dbReference type="EMBL" id="VCLA01000197">
    <property type="protein sequence ID" value="MQT05097.1"/>
    <property type="molecule type" value="Genomic_DNA"/>
</dbReference>
<name>A0A646KST0_STRJU</name>
<evidence type="ECO:0000313" key="2">
    <source>
        <dbReference type="EMBL" id="MQT05097.1"/>
    </source>
</evidence>
<keyword evidence="3" id="KW-1185">Reference proteome</keyword>
<dbReference type="OrthoDB" id="4201214at2"/>
<proteinExistence type="predicted"/>
<dbReference type="AlphaFoldDB" id="A0A646KST0"/>
<dbReference type="InterPro" id="IPR045753">
    <property type="entry name" value="DUF6181"/>
</dbReference>
<dbReference type="Proteomes" id="UP000419138">
    <property type="component" value="Unassembled WGS sequence"/>
</dbReference>
<sequence length="126" mass="13909">MSPRTLTRRGAAQPSKDGVARIAVPLHPRLSASELTRVLAAAPADHDLTVLDPVETRALIAEVLTQHGYDVLRRTPYDSNDDRHQAARRAVRAAYGHRFTDAPAEQAFLADPLLDIVRAGLWREEP</sequence>
<evidence type="ECO:0000256" key="1">
    <source>
        <dbReference type="SAM" id="MobiDB-lite"/>
    </source>
</evidence>
<dbReference type="Pfam" id="PF19679">
    <property type="entry name" value="DUF6181"/>
    <property type="match status" value="1"/>
</dbReference>